<accession>A0ABV2JIQ9</accession>
<evidence type="ECO:0000259" key="5">
    <source>
        <dbReference type="PROSITE" id="PS50949"/>
    </source>
</evidence>
<dbReference type="InterPro" id="IPR050679">
    <property type="entry name" value="Bact_HTH_transcr_reg"/>
</dbReference>
<keyword evidence="2" id="KW-0238">DNA-binding</keyword>
<dbReference type="PANTHER" id="PTHR44846">
    <property type="entry name" value="MANNOSYL-D-GLYCERATE TRANSPORT/METABOLISM SYSTEM REPRESSOR MNGR-RELATED"/>
    <property type="match status" value="1"/>
</dbReference>
<protein>
    <recommendedName>
        <fullName evidence="4">Trehalose operon repressor</fullName>
    </recommendedName>
</protein>
<dbReference type="InterPro" id="IPR036390">
    <property type="entry name" value="WH_DNA-bd_sf"/>
</dbReference>
<evidence type="ECO:0000256" key="4">
    <source>
        <dbReference type="NCBIfam" id="TIGR02404"/>
    </source>
</evidence>
<sequence>MKKYEMIFKELEQKILDEYYKGGDFLPTEKELTIEYQVSRDTIRKSLSLLSQAGLITKVQGSGSQVTQQEHITFPVSELISYQELVSSLGLSSKTNVLFLEKIRIDQKLHQYTGFPINSIVWKIIRQRLVDGIATVLDIDYLSARLVPRMSKEIAEKSIYAYLEKELHLEIAFARKDILIDHVHEQDKQYLEIGEDRHVVSIKSQVYLEDQRQFQFTESRHKLDKFHFIDFSRRMKL</sequence>
<reference evidence="6 7" key="1">
    <citation type="submission" date="2024-06" db="EMBL/GenBank/DDBJ databases">
        <title>Genomic Encyclopedia of Type Strains, Phase IV (KMG-IV): sequencing the most valuable type-strain genomes for metagenomic binning, comparative biology and taxonomic classification.</title>
        <authorList>
            <person name="Goeker M."/>
        </authorList>
    </citation>
    <scope>NUCLEOTIDE SEQUENCE [LARGE SCALE GENOMIC DNA]</scope>
    <source>
        <strain evidence="6 7">DSM 15349</strain>
    </source>
</reference>
<dbReference type="PANTHER" id="PTHR44846:SF12">
    <property type="entry name" value="HTH-TYPE TRANSCRIPTIONAL REGULATOR TRER"/>
    <property type="match status" value="1"/>
</dbReference>
<evidence type="ECO:0000256" key="1">
    <source>
        <dbReference type="ARBA" id="ARBA00023015"/>
    </source>
</evidence>
<dbReference type="InterPro" id="IPR012770">
    <property type="entry name" value="TreR"/>
</dbReference>
<dbReference type="SUPFAM" id="SSF46785">
    <property type="entry name" value="Winged helix' DNA-binding domain"/>
    <property type="match status" value="1"/>
</dbReference>
<dbReference type="PRINTS" id="PR00035">
    <property type="entry name" value="HTHGNTR"/>
</dbReference>
<comment type="caution">
    <text evidence="6">The sequence shown here is derived from an EMBL/GenBank/DDBJ whole genome shotgun (WGS) entry which is preliminary data.</text>
</comment>
<dbReference type="SUPFAM" id="SSF64288">
    <property type="entry name" value="Chorismate lyase-like"/>
    <property type="match status" value="1"/>
</dbReference>
<dbReference type="Gene3D" id="3.40.1410.10">
    <property type="entry name" value="Chorismate lyase-like"/>
    <property type="match status" value="1"/>
</dbReference>
<dbReference type="InterPro" id="IPR000524">
    <property type="entry name" value="Tscrpt_reg_HTH_GntR"/>
</dbReference>
<keyword evidence="7" id="KW-1185">Reference proteome</keyword>
<dbReference type="NCBIfam" id="TIGR02404">
    <property type="entry name" value="trehalos_R_Bsub"/>
    <property type="match status" value="1"/>
</dbReference>
<gene>
    <name evidence="6" type="ORF">ABID27_000204</name>
</gene>
<keyword evidence="3" id="KW-0804">Transcription</keyword>
<dbReference type="EMBL" id="JBEPMK010000001">
    <property type="protein sequence ID" value="MET3643587.1"/>
    <property type="molecule type" value="Genomic_DNA"/>
</dbReference>
<dbReference type="Proteomes" id="UP001549055">
    <property type="component" value="Unassembled WGS sequence"/>
</dbReference>
<evidence type="ECO:0000313" key="7">
    <source>
        <dbReference type="Proteomes" id="UP001549055"/>
    </source>
</evidence>
<keyword evidence="1" id="KW-0805">Transcription regulation</keyword>
<evidence type="ECO:0000313" key="6">
    <source>
        <dbReference type="EMBL" id="MET3643587.1"/>
    </source>
</evidence>
<dbReference type="SMART" id="SM00345">
    <property type="entry name" value="HTH_GNTR"/>
    <property type="match status" value="1"/>
</dbReference>
<feature type="domain" description="HTH gntR-type" evidence="5">
    <location>
        <begin position="1"/>
        <end position="69"/>
    </location>
</feature>
<dbReference type="InterPro" id="IPR036388">
    <property type="entry name" value="WH-like_DNA-bd_sf"/>
</dbReference>
<dbReference type="InterPro" id="IPR011663">
    <property type="entry name" value="UTRA"/>
</dbReference>
<evidence type="ECO:0000256" key="2">
    <source>
        <dbReference type="ARBA" id="ARBA00023125"/>
    </source>
</evidence>
<evidence type="ECO:0000256" key="3">
    <source>
        <dbReference type="ARBA" id="ARBA00023163"/>
    </source>
</evidence>
<dbReference type="Pfam" id="PF00392">
    <property type="entry name" value="GntR"/>
    <property type="match status" value="1"/>
</dbReference>
<dbReference type="CDD" id="cd07377">
    <property type="entry name" value="WHTH_GntR"/>
    <property type="match status" value="1"/>
</dbReference>
<dbReference type="Pfam" id="PF07702">
    <property type="entry name" value="UTRA"/>
    <property type="match status" value="1"/>
</dbReference>
<dbReference type="Gene3D" id="1.10.10.10">
    <property type="entry name" value="Winged helix-like DNA-binding domain superfamily/Winged helix DNA-binding domain"/>
    <property type="match status" value="1"/>
</dbReference>
<dbReference type="RefSeq" id="WP_253362651.1">
    <property type="nucleotide sequence ID" value="NZ_JALJXU010000001.1"/>
</dbReference>
<dbReference type="InterPro" id="IPR028978">
    <property type="entry name" value="Chorismate_lyase_/UTRA_dom_sf"/>
</dbReference>
<name>A0ABV2JIQ9_9STRE</name>
<organism evidence="6 7">
    <name type="scientific">Streptococcus gallinaceus</name>
    <dbReference type="NCBI Taxonomy" id="165758"/>
    <lineage>
        <taxon>Bacteria</taxon>
        <taxon>Bacillati</taxon>
        <taxon>Bacillota</taxon>
        <taxon>Bacilli</taxon>
        <taxon>Lactobacillales</taxon>
        <taxon>Streptococcaceae</taxon>
        <taxon>Streptococcus</taxon>
    </lineage>
</organism>
<proteinExistence type="predicted"/>
<dbReference type="SMART" id="SM00866">
    <property type="entry name" value="UTRA"/>
    <property type="match status" value="1"/>
</dbReference>
<dbReference type="PROSITE" id="PS50949">
    <property type="entry name" value="HTH_GNTR"/>
    <property type="match status" value="1"/>
</dbReference>